<dbReference type="OrthoDB" id="463216at2"/>
<keyword evidence="4 7" id="KW-0133">Cell shape</keyword>
<sequence length="149" mass="16331">MFLKRLLQAAAILLLTVVVAVALFTTIAHAAQVVAQISLSTQRMQVFVDGRPAYAWKVSTARPGYRTPTGTYKPYMLSPNHRSSRYGGAPMPYSIFFSGNYAIHGSTEVQHLGYPASHGCVRLDPRNAAKLYSLVQQNGRSNTTIMIGK</sequence>
<evidence type="ECO:0000256" key="7">
    <source>
        <dbReference type="PROSITE-ProRule" id="PRU01373"/>
    </source>
</evidence>
<dbReference type="GO" id="GO:0008360">
    <property type="term" value="P:regulation of cell shape"/>
    <property type="evidence" value="ECO:0007669"/>
    <property type="project" value="UniProtKB-UniRule"/>
</dbReference>
<evidence type="ECO:0000256" key="1">
    <source>
        <dbReference type="ARBA" id="ARBA00004752"/>
    </source>
</evidence>
<dbReference type="InterPro" id="IPR005490">
    <property type="entry name" value="LD_TPept_cat_dom"/>
</dbReference>
<evidence type="ECO:0000313" key="10">
    <source>
        <dbReference type="EMBL" id="ODA67837.1"/>
    </source>
</evidence>
<dbReference type="GO" id="GO:0018104">
    <property type="term" value="P:peptidoglycan-protein cross-linking"/>
    <property type="evidence" value="ECO:0007669"/>
    <property type="project" value="TreeGrafter"/>
</dbReference>
<dbReference type="Proteomes" id="UP000095087">
    <property type="component" value="Unassembled WGS sequence"/>
</dbReference>
<comment type="caution">
    <text evidence="10">The sequence shown here is derived from an EMBL/GenBank/DDBJ whole genome shotgun (WGS) entry which is preliminary data.</text>
</comment>
<dbReference type="STRING" id="1177755.A7A08_01003"/>
<keyword evidence="11" id="KW-1185">Reference proteome</keyword>
<evidence type="ECO:0000256" key="5">
    <source>
        <dbReference type="ARBA" id="ARBA00022984"/>
    </source>
</evidence>
<keyword evidence="6 7" id="KW-0961">Cell wall biogenesis/degradation</keyword>
<proteinExistence type="inferred from homology"/>
<dbReference type="PROSITE" id="PS52029">
    <property type="entry name" value="LD_TPASE"/>
    <property type="match status" value="1"/>
</dbReference>
<dbReference type="UniPathway" id="UPA00219"/>
<name>A0A1E2S028_9HYPH</name>
<keyword evidence="5 7" id="KW-0573">Peptidoglycan synthesis</keyword>
<keyword evidence="8" id="KW-0732">Signal</keyword>
<evidence type="ECO:0000256" key="3">
    <source>
        <dbReference type="ARBA" id="ARBA00022679"/>
    </source>
</evidence>
<dbReference type="AlphaFoldDB" id="A0A1E2S028"/>
<dbReference type="PANTHER" id="PTHR30582:SF2">
    <property type="entry name" value="L,D-TRANSPEPTIDASE YCIB-RELATED"/>
    <property type="match status" value="1"/>
</dbReference>
<dbReference type="GO" id="GO:0016740">
    <property type="term" value="F:transferase activity"/>
    <property type="evidence" value="ECO:0007669"/>
    <property type="project" value="UniProtKB-KW"/>
</dbReference>
<evidence type="ECO:0000256" key="8">
    <source>
        <dbReference type="SAM" id="SignalP"/>
    </source>
</evidence>
<feature type="active site" description="Nucleophile" evidence="7">
    <location>
        <position position="120"/>
    </location>
</feature>
<accession>A0A1E2S028</accession>
<dbReference type="RefSeq" id="WP_069094402.1">
    <property type="nucleotide sequence ID" value="NZ_MASI01000002.1"/>
</dbReference>
<dbReference type="CDD" id="cd16913">
    <property type="entry name" value="YkuD_like"/>
    <property type="match status" value="1"/>
</dbReference>
<protein>
    <recommendedName>
        <fullName evidence="9">L,D-TPase catalytic domain-containing protein</fullName>
    </recommendedName>
</protein>
<dbReference type="GO" id="GO:0071555">
    <property type="term" value="P:cell wall organization"/>
    <property type="evidence" value="ECO:0007669"/>
    <property type="project" value="UniProtKB-UniRule"/>
</dbReference>
<comment type="similarity">
    <text evidence="2">Belongs to the YkuD family.</text>
</comment>
<reference evidence="10 11" key="1">
    <citation type="submission" date="2016-07" db="EMBL/GenBank/DDBJ databases">
        <title>Draft genome sequence of Methyloligella halotolerans C2T (VKM B-2706T=CCUG 61687T=DSM 25045T), a halotolerant polyhydroxybutyrate accumulating methylotroph.</title>
        <authorList>
            <person name="Vasilenko O.V."/>
            <person name="Doronina N.V."/>
            <person name="Poroshina M.N."/>
            <person name="Tarlachkov S.V."/>
            <person name="Trotsenko Y.A."/>
        </authorList>
    </citation>
    <scope>NUCLEOTIDE SEQUENCE [LARGE SCALE GENOMIC DNA]</scope>
    <source>
        <strain evidence="10 11">VKM B-2706</strain>
    </source>
</reference>
<gene>
    <name evidence="10" type="ORF">A7A08_01003</name>
</gene>
<dbReference type="GO" id="GO:0005576">
    <property type="term" value="C:extracellular region"/>
    <property type="evidence" value="ECO:0007669"/>
    <property type="project" value="TreeGrafter"/>
</dbReference>
<dbReference type="EMBL" id="MASI01000002">
    <property type="protein sequence ID" value="ODA67837.1"/>
    <property type="molecule type" value="Genomic_DNA"/>
</dbReference>
<evidence type="ECO:0000256" key="2">
    <source>
        <dbReference type="ARBA" id="ARBA00005992"/>
    </source>
</evidence>
<keyword evidence="3" id="KW-0808">Transferase</keyword>
<dbReference type="Pfam" id="PF03734">
    <property type="entry name" value="YkuD"/>
    <property type="match status" value="1"/>
</dbReference>
<organism evidence="10 11">
    <name type="scientific">Methyloligella halotolerans</name>
    <dbReference type="NCBI Taxonomy" id="1177755"/>
    <lineage>
        <taxon>Bacteria</taxon>
        <taxon>Pseudomonadati</taxon>
        <taxon>Pseudomonadota</taxon>
        <taxon>Alphaproteobacteria</taxon>
        <taxon>Hyphomicrobiales</taxon>
        <taxon>Hyphomicrobiaceae</taxon>
        <taxon>Methyloligella</taxon>
    </lineage>
</organism>
<comment type="pathway">
    <text evidence="1 7">Cell wall biogenesis; peptidoglycan biosynthesis.</text>
</comment>
<dbReference type="InterPro" id="IPR038063">
    <property type="entry name" value="Transpep_catalytic_dom"/>
</dbReference>
<feature type="active site" description="Proton donor/acceptor" evidence="7">
    <location>
        <position position="104"/>
    </location>
</feature>
<feature type="chain" id="PRO_5009116568" description="L,D-TPase catalytic domain-containing protein" evidence="8">
    <location>
        <begin position="31"/>
        <end position="149"/>
    </location>
</feature>
<dbReference type="SUPFAM" id="SSF141523">
    <property type="entry name" value="L,D-transpeptidase catalytic domain-like"/>
    <property type="match status" value="1"/>
</dbReference>
<dbReference type="PANTHER" id="PTHR30582">
    <property type="entry name" value="L,D-TRANSPEPTIDASE"/>
    <property type="match status" value="1"/>
</dbReference>
<dbReference type="Gene3D" id="2.40.440.10">
    <property type="entry name" value="L,D-transpeptidase catalytic domain-like"/>
    <property type="match status" value="1"/>
</dbReference>
<evidence type="ECO:0000259" key="9">
    <source>
        <dbReference type="PROSITE" id="PS52029"/>
    </source>
</evidence>
<feature type="signal peptide" evidence="8">
    <location>
        <begin position="1"/>
        <end position="30"/>
    </location>
</feature>
<evidence type="ECO:0000256" key="6">
    <source>
        <dbReference type="ARBA" id="ARBA00023316"/>
    </source>
</evidence>
<evidence type="ECO:0000256" key="4">
    <source>
        <dbReference type="ARBA" id="ARBA00022960"/>
    </source>
</evidence>
<evidence type="ECO:0000313" key="11">
    <source>
        <dbReference type="Proteomes" id="UP000095087"/>
    </source>
</evidence>
<feature type="domain" description="L,D-TPase catalytic" evidence="9">
    <location>
        <begin position="33"/>
        <end position="148"/>
    </location>
</feature>
<dbReference type="InterPro" id="IPR050979">
    <property type="entry name" value="LD-transpeptidase"/>
</dbReference>
<dbReference type="GO" id="GO:0071972">
    <property type="term" value="F:peptidoglycan L,D-transpeptidase activity"/>
    <property type="evidence" value="ECO:0007669"/>
    <property type="project" value="TreeGrafter"/>
</dbReference>